<protein>
    <submittedName>
        <fullName evidence="2">YwaF family protein</fullName>
    </submittedName>
</protein>
<keyword evidence="1" id="KW-0812">Transmembrane</keyword>
<feature type="transmembrane region" description="Helical" evidence="1">
    <location>
        <begin position="12"/>
        <end position="36"/>
    </location>
</feature>
<feature type="transmembrane region" description="Helical" evidence="1">
    <location>
        <begin position="203"/>
        <end position="226"/>
    </location>
</feature>
<evidence type="ECO:0000313" key="2">
    <source>
        <dbReference type="EMBL" id="QMS85316.1"/>
    </source>
</evidence>
<feature type="transmembrane region" description="Helical" evidence="1">
    <location>
        <begin position="157"/>
        <end position="176"/>
    </location>
</feature>
<feature type="transmembrane region" description="Helical" evidence="1">
    <location>
        <begin position="101"/>
        <end position="122"/>
    </location>
</feature>
<keyword evidence="3" id="KW-1185">Reference proteome</keyword>
<dbReference type="Pfam" id="PF14808">
    <property type="entry name" value="TMEM164"/>
    <property type="match status" value="1"/>
</dbReference>
<feature type="transmembrane region" description="Helical" evidence="1">
    <location>
        <begin position="48"/>
        <end position="64"/>
    </location>
</feature>
<feature type="transmembrane region" description="Helical" evidence="1">
    <location>
        <begin position="76"/>
        <end position="94"/>
    </location>
</feature>
<name>A0A7L7KSV9_9MOLU</name>
<accession>A0A7L7KSV9</accession>
<dbReference type="Proteomes" id="UP000514720">
    <property type="component" value="Chromosome"/>
</dbReference>
<proteinExistence type="predicted"/>
<dbReference type="KEGG" id="xcl:G4Z02_05970"/>
<gene>
    <name evidence="2" type="ORF">G4Z02_05970</name>
</gene>
<feature type="transmembrane region" description="Helical" evidence="1">
    <location>
        <begin position="128"/>
        <end position="145"/>
    </location>
</feature>
<sequence>MDFFSNEIGQTIPWFGFTHIMILLVFIASLVVLWILGPKIGSSSKEKWFRYGLIFLVVLFEWRVFEGRMLNGSLFRLPLCAISLYGLTFAIAFSNEKAYKIFYFYAFGTLLTFLFFDTLWGLDRWSGWTYFGAHATIGWLAVYGYRVLGYTPNAKDLHLSMVILAIYSFISGYAYYRYGGSDELFLFHAPADFMNFLVDINQVVYLLVFVPLAALLMHAMYLPIVLQEKPNKKA</sequence>
<organism evidence="2 3">
    <name type="scientific">Candidatus Xianfuyuplasma coldseepsis</name>
    <dbReference type="NCBI Taxonomy" id="2782163"/>
    <lineage>
        <taxon>Bacteria</taxon>
        <taxon>Bacillati</taxon>
        <taxon>Mycoplasmatota</taxon>
        <taxon>Mollicutes</taxon>
        <taxon>Candidatus Izemoplasmatales</taxon>
        <taxon>Candidatus Izemoplasmataceae</taxon>
        <taxon>Candidatus Xianfuyuplasma</taxon>
    </lineage>
</organism>
<dbReference type="AlphaFoldDB" id="A0A7L7KSV9"/>
<keyword evidence="1" id="KW-1133">Transmembrane helix</keyword>
<evidence type="ECO:0000313" key="3">
    <source>
        <dbReference type="Proteomes" id="UP000514720"/>
    </source>
</evidence>
<dbReference type="EMBL" id="CP048914">
    <property type="protein sequence ID" value="QMS85316.1"/>
    <property type="molecule type" value="Genomic_DNA"/>
</dbReference>
<keyword evidence="1" id="KW-0472">Membrane</keyword>
<evidence type="ECO:0000256" key="1">
    <source>
        <dbReference type="SAM" id="Phobius"/>
    </source>
</evidence>
<dbReference type="RefSeq" id="WP_258877108.1">
    <property type="nucleotide sequence ID" value="NZ_CP048914.1"/>
</dbReference>
<reference evidence="2 3" key="1">
    <citation type="submission" date="2020-02" db="EMBL/GenBank/DDBJ databases">
        <authorList>
            <person name="Zheng R.K."/>
            <person name="Sun C.M."/>
        </authorList>
    </citation>
    <scope>NUCLEOTIDE SEQUENCE [LARGE SCALE GENOMIC DNA]</scope>
    <source>
        <strain evidence="3">zrk13</strain>
    </source>
</reference>